<sequence length="176" mass="19273">MDNVVRGGNWYFDTLNTWRVLDEVELPEVKHAEDAFTPGGHMIATKWQEEIEALEAKIKTKTADPQIQGLVGRLPGDYVTATWYENLLSFRTGENRGRVIVMKGLVTGSKQAAVKGHKAAGRDYTFSNIVFYNDVVDGNSIHKFDVFAGPGSTLINGRNPYAGMATNLAIAGGLVL</sequence>
<accession>A0ABQ4RRE1</accession>
<protein>
    <submittedName>
        <fullName evidence="1">Uncharacterized protein</fullName>
    </submittedName>
</protein>
<evidence type="ECO:0000313" key="1">
    <source>
        <dbReference type="EMBL" id="GJD93346.1"/>
    </source>
</evidence>
<dbReference type="Proteomes" id="UP001055125">
    <property type="component" value="Unassembled WGS sequence"/>
</dbReference>
<comment type="caution">
    <text evidence="1">The sequence shown here is derived from an EMBL/GenBank/DDBJ whole genome shotgun (WGS) entry which is preliminary data.</text>
</comment>
<keyword evidence="2" id="KW-1185">Reference proteome</keyword>
<proteinExistence type="predicted"/>
<evidence type="ECO:0000313" key="2">
    <source>
        <dbReference type="Proteomes" id="UP001055125"/>
    </source>
</evidence>
<reference evidence="1" key="2">
    <citation type="submission" date="2021-08" db="EMBL/GenBank/DDBJ databases">
        <authorList>
            <person name="Tani A."/>
            <person name="Ola A."/>
            <person name="Ogura Y."/>
            <person name="Katsura K."/>
            <person name="Hayashi T."/>
        </authorList>
    </citation>
    <scope>NUCLEOTIDE SEQUENCE</scope>
    <source>
        <strain evidence="1">DSM 19015</strain>
    </source>
</reference>
<dbReference type="RefSeq" id="WP_238242555.1">
    <property type="nucleotide sequence ID" value="NZ_BPQP01000007.1"/>
</dbReference>
<dbReference type="InterPro" id="IPR006498">
    <property type="entry name" value="Tail_tube"/>
</dbReference>
<name>A0ABQ4RRE1_9HYPH</name>
<gene>
    <name evidence="1" type="ORF">OCOJLMKI_0539</name>
</gene>
<reference evidence="1" key="1">
    <citation type="journal article" date="2021" name="Front. Microbiol.">
        <title>Comprehensive Comparative Genomics and Phenotyping of Methylobacterium Species.</title>
        <authorList>
            <person name="Alessa O."/>
            <person name="Ogura Y."/>
            <person name="Fujitani Y."/>
            <person name="Takami H."/>
            <person name="Hayashi T."/>
            <person name="Sahin N."/>
            <person name="Tani A."/>
        </authorList>
    </citation>
    <scope>NUCLEOTIDE SEQUENCE</scope>
    <source>
        <strain evidence="1">DSM 19015</strain>
    </source>
</reference>
<dbReference type="EMBL" id="BPQP01000007">
    <property type="protein sequence ID" value="GJD93346.1"/>
    <property type="molecule type" value="Genomic_DNA"/>
</dbReference>
<dbReference type="Pfam" id="PF04985">
    <property type="entry name" value="Phage_tube"/>
    <property type="match status" value="1"/>
</dbReference>
<organism evidence="1 2">
    <name type="scientific">Methylobacterium iners</name>
    <dbReference type="NCBI Taxonomy" id="418707"/>
    <lineage>
        <taxon>Bacteria</taxon>
        <taxon>Pseudomonadati</taxon>
        <taxon>Pseudomonadota</taxon>
        <taxon>Alphaproteobacteria</taxon>
        <taxon>Hyphomicrobiales</taxon>
        <taxon>Methylobacteriaceae</taxon>
        <taxon>Methylobacterium</taxon>
    </lineage>
</organism>